<keyword evidence="6" id="KW-0732">Signal</keyword>
<dbReference type="Proteomes" id="UP001374579">
    <property type="component" value="Unassembled WGS sequence"/>
</dbReference>
<comment type="similarity">
    <text evidence="2">Belongs to the sulfatase family.</text>
</comment>
<keyword evidence="3" id="KW-0479">Metal-binding</keyword>
<protein>
    <recommendedName>
        <fullName evidence="7">Sulfatase N-terminal domain-containing protein</fullName>
    </recommendedName>
</protein>
<evidence type="ECO:0000256" key="4">
    <source>
        <dbReference type="ARBA" id="ARBA00022837"/>
    </source>
</evidence>
<accession>A0AAN9BC74</accession>
<evidence type="ECO:0000313" key="9">
    <source>
        <dbReference type="Proteomes" id="UP001374579"/>
    </source>
</evidence>
<feature type="signal peptide" evidence="6">
    <location>
        <begin position="1"/>
        <end position="24"/>
    </location>
</feature>
<dbReference type="AlphaFoldDB" id="A0AAN9BC74"/>
<dbReference type="GO" id="GO:0008484">
    <property type="term" value="F:sulfuric ester hydrolase activity"/>
    <property type="evidence" value="ECO:0007669"/>
    <property type="project" value="InterPro"/>
</dbReference>
<dbReference type="Gene3D" id="3.30.1120.10">
    <property type="match status" value="1"/>
</dbReference>
<dbReference type="GO" id="GO:0046872">
    <property type="term" value="F:metal ion binding"/>
    <property type="evidence" value="ECO:0007669"/>
    <property type="project" value="UniProtKB-KW"/>
</dbReference>
<dbReference type="Pfam" id="PF00884">
    <property type="entry name" value="Sulfatase"/>
    <property type="match status" value="1"/>
</dbReference>
<feature type="domain" description="Sulfatase N-terminal" evidence="7">
    <location>
        <begin position="26"/>
        <end position="336"/>
    </location>
</feature>
<evidence type="ECO:0000256" key="2">
    <source>
        <dbReference type="ARBA" id="ARBA00008779"/>
    </source>
</evidence>
<dbReference type="SUPFAM" id="SSF53649">
    <property type="entry name" value="Alkaline phosphatase-like"/>
    <property type="match status" value="1"/>
</dbReference>
<evidence type="ECO:0000256" key="1">
    <source>
        <dbReference type="ARBA" id="ARBA00001913"/>
    </source>
</evidence>
<feature type="chain" id="PRO_5043010206" description="Sulfatase N-terminal domain-containing protein" evidence="6">
    <location>
        <begin position="25"/>
        <end position="494"/>
    </location>
</feature>
<evidence type="ECO:0000256" key="5">
    <source>
        <dbReference type="ARBA" id="ARBA00023180"/>
    </source>
</evidence>
<comment type="caution">
    <text evidence="8">The sequence shown here is derived from an EMBL/GenBank/DDBJ whole genome shotgun (WGS) entry which is preliminary data.</text>
</comment>
<dbReference type="InterPro" id="IPR000917">
    <property type="entry name" value="Sulfatase_N"/>
</dbReference>
<dbReference type="Gene3D" id="3.40.720.10">
    <property type="entry name" value="Alkaline Phosphatase, subunit A"/>
    <property type="match status" value="1"/>
</dbReference>
<keyword evidence="4" id="KW-0106">Calcium</keyword>
<proteinExistence type="inferred from homology"/>
<reference evidence="8 9" key="1">
    <citation type="submission" date="2024-02" db="EMBL/GenBank/DDBJ databases">
        <title>Chromosome-scale genome assembly of the rough periwinkle Littorina saxatilis.</title>
        <authorList>
            <person name="De Jode A."/>
            <person name="Faria R."/>
            <person name="Formenti G."/>
            <person name="Sims Y."/>
            <person name="Smith T.P."/>
            <person name="Tracey A."/>
            <person name="Wood J.M.D."/>
            <person name="Zagrodzka Z.B."/>
            <person name="Johannesson K."/>
            <person name="Butlin R.K."/>
            <person name="Leder E.H."/>
        </authorList>
    </citation>
    <scope>NUCLEOTIDE SEQUENCE [LARGE SCALE GENOMIC DNA]</scope>
    <source>
        <strain evidence="8">Snail1</strain>
        <tissue evidence="8">Muscle</tissue>
    </source>
</reference>
<dbReference type="PANTHER" id="PTHR10342:SF274">
    <property type="entry name" value="ARYLSULFATASE B"/>
    <property type="match status" value="1"/>
</dbReference>
<dbReference type="InterPro" id="IPR017850">
    <property type="entry name" value="Alkaline_phosphatase_core_sf"/>
</dbReference>
<name>A0AAN9BC74_9CAEN</name>
<dbReference type="InterPro" id="IPR047115">
    <property type="entry name" value="ARSB"/>
</dbReference>
<evidence type="ECO:0000259" key="7">
    <source>
        <dbReference type="Pfam" id="PF00884"/>
    </source>
</evidence>
<evidence type="ECO:0000256" key="3">
    <source>
        <dbReference type="ARBA" id="ARBA00022723"/>
    </source>
</evidence>
<dbReference type="EMBL" id="JBAMIC010000010">
    <property type="protein sequence ID" value="KAK7102411.1"/>
    <property type="molecule type" value="Genomic_DNA"/>
</dbReference>
<keyword evidence="9" id="KW-1185">Reference proteome</keyword>
<gene>
    <name evidence="8" type="ORF">V1264_020632</name>
</gene>
<dbReference type="PANTHER" id="PTHR10342">
    <property type="entry name" value="ARYLSULFATASE"/>
    <property type="match status" value="1"/>
</dbReference>
<evidence type="ECO:0000256" key="6">
    <source>
        <dbReference type="SAM" id="SignalP"/>
    </source>
</evidence>
<sequence>MGLSSWMTAVLVMVTMATVDLVHGAPNIIILMGDDVGFADYEINDPAMRTPANTALAQKGLTLNQSYTLQTCTPTRTALLTGRYSYKLGMQLGKIKGTYLRYVPVEPKLLPASLKDLNYTTHAVGKWHLGFCDWKLTPRYRGFDTFYGFFSGAQGYFNHSGTGTPSFDFRDNGRVAWENKGLYSTELHTTRVQEIIRGRKREPFFIYMAYQNAHSPWEAKQSYIDDYCSHVQGEKRRIHCAMVAAMDESIKNITDTLDEEGIADDTILLVLSDNGGPLGYGSYNWPLRGGKSSFWEGGLRSHTVFVHPKWVVNPGTTWDSLIHVTDWYPTLYKAAGGNPSDLQEMDGIDQYWKLIKGKQGTRDRVVLNIDDKRGRSAVRIGDMKLLTGKPCHNSLTSGAPAPPDMEAAGTANSFVVRIQDVPEKQLFNVRQDPRERNNLIDDPQYAEILRELEDFRDYEIENNLVPFPANIPKAKEGKPEFYSGAWSPGWCCAG</sequence>
<comment type="cofactor">
    <cofactor evidence="1">
        <name>Ca(2+)</name>
        <dbReference type="ChEBI" id="CHEBI:29108"/>
    </cofactor>
</comment>
<organism evidence="8 9">
    <name type="scientific">Littorina saxatilis</name>
    <dbReference type="NCBI Taxonomy" id="31220"/>
    <lineage>
        <taxon>Eukaryota</taxon>
        <taxon>Metazoa</taxon>
        <taxon>Spiralia</taxon>
        <taxon>Lophotrochozoa</taxon>
        <taxon>Mollusca</taxon>
        <taxon>Gastropoda</taxon>
        <taxon>Caenogastropoda</taxon>
        <taxon>Littorinimorpha</taxon>
        <taxon>Littorinoidea</taxon>
        <taxon>Littorinidae</taxon>
        <taxon>Littorina</taxon>
    </lineage>
</organism>
<dbReference type="CDD" id="cd16029">
    <property type="entry name" value="4-S"/>
    <property type="match status" value="1"/>
</dbReference>
<keyword evidence="5" id="KW-0325">Glycoprotein</keyword>
<evidence type="ECO:0000313" key="8">
    <source>
        <dbReference type="EMBL" id="KAK7102411.1"/>
    </source>
</evidence>